<feature type="region of interest" description="Disordered" evidence="17">
    <location>
        <begin position="680"/>
        <end position="734"/>
    </location>
</feature>
<dbReference type="Pfam" id="PF03828">
    <property type="entry name" value="PAP_assoc"/>
    <property type="match status" value="1"/>
</dbReference>
<evidence type="ECO:0000256" key="2">
    <source>
        <dbReference type="ARBA" id="ARBA00008593"/>
    </source>
</evidence>
<dbReference type="RefSeq" id="XP_029324095.1">
    <property type="nucleotide sequence ID" value="XM_029468235.1"/>
</dbReference>
<dbReference type="SUPFAM" id="SSF81301">
    <property type="entry name" value="Nucleotidyltransferase"/>
    <property type="match status" value="1"/>
</dbReference>
<keyword evidence="5" id="KW-0479">Metal-binding</keyword>
<evidence type="ECO:0000256" key="9">
    <source>
        <dbReference type="ARBA" id="ARBA00054414"/>
    </source>
</evidence>
<evidence type="ECO:0000256" key="13">
    <source>
        <dbReference type="ARBA" id="ARBA00076531"/>
    </source>
</evidence>
<dbReference type="FunFam" id="1.10.1410.10:FF:000003">
    <property type="entry name" value="non-canonical poly(A) RNA polymerase PAPD7"/>
    <property type="match status" value="1"/>
</dbReference>
<evidence type="ECO:0000256" key="6">
    <source>
        <dbReference type="ARBA" id="ARBA00022842"/>
    </source>
</evidence>
<feature type="region of interest" description="Disordered" evidence="17">
    <location>
        <begin position="204"/>
        <end position="223"/>
    </location>
</feature>
<feature type="compositionally biased region" description="Low complexity" evidence="17">
    <location>
        <begin position="106"/>
        <end position="146"/>
    </location>
</feature>
<feature type="region of interest" description="Disordered" evidence="17">
    <location>
        <begin position="56"/>
        <end position="185"/>
    </location>
</feature>
<reference evidence="21" key="1">
    <citation type="submission" date="2025-08" db="UniProtKB">
        <authorList>
            <consortium name="RefSeq"/>
        </authorList>
    </citation>
    <scope>IDENTIFICATION</scope>
</reference>
<dbReference type="GO" id="GO:0060212">
    <property type="term" value="P:negative regulation of nuclear-transcribed mRNA poly(A) tail shortening"/>
    <property type="evidence" value="ECO:0007669"/>
    <property type="project" value="UniProtKB-ARBA"/>
</dbReference>
<dbReference type="EC" id="2.7.7.19" evidence="3"/>
<dbReference type="CTD" id="11044"/>
<feature type="compositionally biased region" description="Pro residues" evidence="17">
    <location>
        <begin position="68"/>
        <end position="85"/>
    </location>
</feature>
<dbReference type="Pfam" id="PF22600">
    <property type="entry name" value="MTPAP-like_central"/>
    <property type="match status" value="1"/>
</dbReference>
<sequence>MDPRVAWIQPEQKGPANALWMQIWETSQGVGRGGSGFASYFCLNSPALDTAAAPGAAGRAAPAAGGPGPAPAASSPPPAPGPAALPPALLTALGPAADGARRLHKSPSLSSSSSSSSSSNAESGTESPGCSSSSSSSTSLGRAGSGRTFFSFADGAAHAHPGPRGPTPAGSPPQHQFHPGRRKRENKASTYGLNYLLSGSRAATLSGGGGPGAQAARPGTPWKSRAYSPGIQGLHEEIIDFYNFMSPCPEEAAMRREVVKRIETVVKDLWPTADVQIFGSFSTGLYLPTSDIDLVVFGKWERPPLQLLEQALRKHNVAEPCSIKVLDKATVPIIKLTDQETEVKVDISFNMETGVRAAEFIKNYMKKYSLLPYLILVLKQFLLQRDLNEVFTGGISSYSLILMAISFLQLHPRIDARRADENLGMLLVEFFELYGRNFNYLKTGIRIKEGGAYIAKEEIMKAMTSGYRPSMLCIEDPLLPGNDVGRSSYGAMQVKQVFDYAYIVLSHAVSPLARSYPNRDSESTLGRIIKVTQEVIDYRRWIKEKWGSRILPSPDLGERLTVDSDTPPCTTPSVYQFSLQAPTTLMANLPTALPMPSSKPQPAASRTLIMTTNNQTRVTIPPPTLGVAPVPCRQAGVDGTTSLKAVHSVTSPAIPSGSPNPLSSPHLYHKQHNGMKLSMKGSHNHTQGGGYSSVGSGAVRPPVGNRGHHQYNRTGWRRKKHAHTRDSLPVSLSR</sequence>
<evidence type="ECO:0000256" key="10">
    <source>
        <dbReference type="ARBA" id="ARBA00063831"/>
    </source>
</evidence>
<feature type="compositionally biased region" description="Basic residues" evidence="17">
    <location>
        <begin position="706"/>
        <end position="723"/>
    </location>
</feature>
<proteinExistence type="inferred from homology"/>
<dbReference type="InterPro" id="IPR054708">
    <property type="entry name" value="MTPAP-like_central"/>
</dbReference>
<comment type="cofactor">
    <cofactor evidence="1">
        <name>Mn(2+)</name>
        <dbReference type="ChEBI" id="CHEBI:29035"/>
    </cofactor>
</comment>
<dbReference type="InterPro" id="IPR002058">
    <property type="entry name" value="PAP_assoc"/>
</dbReference>
<evidence type="ECO:0000259" key="19">
    <source>
        <dbReference type="Pfam" id="PF22600"/>
    </source>
</evidence>
<dbReference type="Gene3D" id="1.10.1410.10">
    <property type="match status" value="1"/>
</dbReference>
<comment type="subunit">
    <text evidence="10">Component of a nuclear TRAMP-like complex, an ATP-dependent exosome regulatory complex consisting of a helicase (MTREX), an oligadenylate polymerase (TENT4B or TENT4A), and a substrate specific RNA-binding factor (ZCCHC7 or ZCCHC8). Several TRAMP-like complexes exist with specific compositions and are associated with nuclear, or nucleolar RNA exosomes.</text>
</comment>
<evidence type="ECO:0000256" key="7">
    <source>
        <dbReference type="ARBA" id="ARBA00023211"/>
    </source>
</evidence>
<comment type="function">
    <text evidence="9">Terminal nucleotidyltransferase that catalyzes preferentially the transfer of ATP and GTP on RNA 3' poly(A) tail creating a heterogeneous 3' poly(A) tail leading to mRNAs stabilization by protecting mRNAs from active deadenylation. Also functions as a catalytic subunit of a TRAMP-like complex which has a poly(A) RNA polymerase activity and is involved in a post-transcriptional quality control mechanism. Polyadenylation with short oligo(A) tails is required for the degradative activity of the exosome on several of its nuclear RNA substrates. Has no terminal uridylyltransferase activity, and does not play a role in replication-dependent histone mRNA degradation via uridylation.</text>
</comment>
<evidence type="ECO:0000256" key="16">
    <source>
        <dbReference type="ARBA" id="ARBA00083848"/>
    </source>
</evidence>
<organism evidence="20 21">
    <name type="scientific">Mus caroli</name>
    <name type="common">Ryukyu mouse</name>
    <name type="synonym">Ricefield mouse</name>
    <dbReference type="NCBI Taxonomy" id="10089"/>
    <lineage>
        <taxon>Eukaryota</taxon>
        <taxon>Metazoa</taxon>
        <taxon>Chordata</taxon>
        <taxon>Craniata</taxon>
        <taxon>Vertebrata</taxon>
        <taxon>Euteleostomi</taxon>
        <taxon>Mammalia</taxon>
        <taxon>Eutheria</taxon>
        <taxon>Euarchontoglires</taxon>
        <taxon>Glires</taxon>
        <taxon>Rodentia</taxon>
        <taxon>Myomorpha</taxon>
        <taxon>Muroidea</taxon>
        <taxon>Muridae</taxon>
        <taxon>Murinae</taxon>
        <taxon>Mus</taxon>
        <taxon>Mus</taxon>
    </lineage>
</organism>
<feature type="compositionally biased region" description="Low complexity" evidence="17">
    <location>
        <begin position="86"/>
        <end position="98"/>
    </location>
</feature>
<evidence type="ECO:0000256" key="4">
    <source>
        <dbReference type="ARBA" id="ARBA00022679"/>
    </source>
</evidence>
<evidence type="ECO:0000256" key="11">
    <source>
        <dbReference type="ARBA" id="ARBA00067213"/>
    </source>
</evidence>
<keyword evidence="6" id="KW-0460">Magnesium</keyword>
<dbReference type="InterPro" id="IPR045862">
    <property type="entry name" value="Trf4-like"/>
</dbReference>
<keyword evidence="4" id="KW-0808">Transferase</keyword>
<evidence type="ECO:0000313" key="21">
    <source>
        <dbReference type="RefSeq" id="XP_029324095.1"/>
    </source>
</evidence>
<evidence type="ECO:0000259" key="18">
    <source>
        <dbReference type="Pfam" id="PF03828"/>
    </source>
</evidence>
<dbReference type="InterPro" id="IPR043519">
    <property type="entry name" value="NT_sf"/>
</dbReference>
<evidence type="ECO:0000256" key="1">
    <source>
        <dbReference type="ARBA" id="ARBA00001936"/>
    </source>
</evidence>
<dbReference type="GO" id="GO:0031499">
    <property type="term" value="C:TRAMP complex"/>
    <property type="evidence" value="ECO:0007669"/>
    <property type="project" value="TreeGrafter"/>
</dbReference>
<dbReference type="GO" id="GO:0070568">
    <property type="term" value="F:guanylyltransferase activity"/>
    <property type="evidence" value="ECO:0007669"/>
    <property type="project" value="UniProtKB-ARBA"/>
</dbReference>
<dbReference type="SUPFAM" id="SSF81631">
    <property type="entry name" value="PAP/OAS1 substrate-binding domain"/>
    <property type="match status" value="1"/>
</dbReference>
<accession>A0A6P7QGR1</accession>
<dbReference type="Gene3D" id="3.30.460.10">
    <property type="entry name" value="Beta Polymerase, domain 2"/>
    <property type="match status" value="1"/>
</dbReference>
<dbReference type="KEGG" id="mcal:110307702"/>
<comment type="similarity">
    <text evidence="2">Belongs to the DNA polymerase type-B-like family.</text>
</comment>
<evidence type="ECO:0000256" key="8">
    <source>
        <dbReference type="ARBA" id="ARBA00048830"/>
    </source>
</evidence>
<dbReference type="PANTHER" id="PTHR23092">
    <property type="entry name" value="POLY(A) RNA POLYMERASE"/>
    <property type="match status" value="1"/>
</dbReference>
<dbReference type="PANTHER" id="PTHR23092:SF24">
    <property type="entry name" value="TERMINAL NUCLEOTIDYLTRANSFERASE 4A"/>
    <property type="match status" value="1"/>
</dbReference>
<evidence type="ECO:0000256" key="3">
    <source>
        <dbReference type="ARBA" id="ARBA00012388"/>
    </source>
</evidence>
<dbReference type="GO" id="GO:0003729">
    <property type="term" value="F:mRNA binding"/>
    <property type="evidence" value="ECO:0007669"/>
    <property type="project" value="TreeGrafter"/>
</dbReference>
<evidence type="ECO:0000256" key="15">
    <source>
        <dbReference type="ARBA" id="ARBA00082009"/>
    </source>
</evidence>
<evidence type="ECO:0000256" key="5">
    <source>
        <dbReference type="ARBA" id="ARBA00022723"/>
    </source>
</evidence>
<feature type="domain" description="Poly(A) RNA polymerase mitochondrial-like central palm" evidence="19">
    <location>
        <begin position="234"/>
        <end position="365"/>
    </location>
</feature>
<protein>
    <recommendedName>
        <fullName evidence="11">Terminal nucleotidyltransferase 4A</fullName>
        <ecNumber evidence="3">2.7.7.19</ecNumber>
    </recommendedName>
    <alternativeName>
        <fullName evidence="14">DNA polymerase sigma</fullName>
    </alternativeName>
    <alternativeName>
        <fullName evidence="13">Non-canonical poly(A) RNA polymerase PAPD7</fullName>
    </alternativeName>
    <alternativeName>
        <fullName evidence="12">PAP-associated domain-containing protein 7</fullName>
    </alternativeName>
    <alternativeName>
        <fullName evidence="16">TRAMP-like complex polyadenylate polymerase</fullName>
    </alternativeName>
    <alternativeName>
        <fullName evidence="15">Terminal guanylyltransferase</fullName>
    </alternativeName>
</protein>
<keyword evidence="7" id="KW-0464">Manganese</keyword>
<keyword evidence="20" id="KW-1185">Reference proteome</keyword>
<dbReference type="FunFam" id="3.30.460.10:FF:000006">
    <property type="entry name" value="non-canonical poly(A) RNA polymerase PAPD5"/>
    <property type="match status" value="1"/>
</dbReference>
<dbReference type="Proteomes" id="UP000515126">
    <property type="component" value="Chromosome 13"/>
</dbReference>
<dbReference type="AlphaFoldDB" id="A0A6P7QGR1"/>
<feature type="domain" description="PAP-associated" evidence="18">
    <location>
        <begin position="422"/>
        <end position="481"/>
    </location>
</feature>
<dbReference type="GO" id="GO:0043634">
    <property type="term" value="P:polyadenylation-dependent ncRNA catabolic process"/>
    <property type="evidence" value="ECO:0007669"/>
    <property type="project" value="TreeGrafter"/>
</dbReference>
<dbReference type="GO" id="GO:1905870">
    <property type="term" value="P:positive regulation of 3'-UTR-mediated mRNA stabilization"/>
    <property type="evidence" value="ECO:0007669"/>
    <property type="project" value="UniProtKB-ARBA"/>
</dbReference>
<gene>
    <name evidence="21" type="primary">Tent4a</name>
</gene>
<dbReference type="GO" id="GO:0031123">
    <property type="term" value="P:RNA 3'-end processing"/>
    <property type="evidence" value="ECO:0007669"/>
    <property type="project" value="TreeGrafter"/>
</dbReference>
<evidence type="ECO:0000313" key="20">
    <source>
        <dbReference type="Proteomes" id="UP000515126"/>
    </source>
</evidence>
<dbReference type="GeneID" id="110307702"/>
<dbReference type="CDD" id="cd05402">
    <property type="entry name" value="NT_PAP_TUTase"/>
    <property type="match status" value="1"/>
</dbReference>
<evidence type="ECO:0000256" key="17">
    <source>
        <dbReference type="SAM" id="MobiDB-lite"/>
    </source>
</evidence>
<comment type="catalytic activity">
    <reaction evidence="8">
        <text>RNA(n) + ATP = RNA(n)-3'-adenine ribonucleotide + diphosphate</text>
        <dbReference type="Rhea" id="RHEA:11332"/>
        <dbReference type="Rhea" id="RHEA-COMP:14527"/>
        <dbReference type="Rhea" id="RHEA-COMP:17347"/>
        <dbReference type="ChEBI" id="CHEBI:30616"/>
        <dbReference type="ChEBI" id="CHEBI:33019"/>
        <dbReference type="ChEBI" id="CHEBI:140395"/>
        <dbReference type="ChEBI" id="CHEBI:173115"/>
        <dbReference type="EC" id="2.7.7.19"/>
    </reaction>
</comment>
<evidence type="ECO:0000256" key="12">
    <source>
        <dbReference type="ARBA" id="ARBA00076412"/>
    </source>
</evidence>
<dbReference type="GO" id="GO:0005730">
    <property type="term" value="C:nucleolus"/>
    <property type="evidence" value="ECO:0007669"/>
    <property type="project" value="TreeGrafter"/>
</dbReference>
<dbReference type="GO" id="GO:1990817">
    <property type="term" value="F:poly(A) RNA polymerase activity"/>
    <property type="evidence" value="ECO:0007669"/>
    <property type="project" value="UniProtKB-EC"/>
</dbReference>
<name>A0A6P7QGR1_MUSCR</name>
<evidence type="ECO:0000256" key="14">
    <source>
        <dbReference type="ARBA" id="ARBA00080076"/>
    </source>
</evidence>
<dbReference type="GO" id="GO:0046872">
    <property type="term" value="F:metal ion binding"/>
    <property type="evidence" value="ECO:0007669"/>
    <property type="project" value="UniProtKB-KW"/>
</dbReference>